<proteinExistence type="predicted"/>
<accession>A0A2P2NJN3</accession>
<name>A0A2P2NJN3_RHIMU</name>
<evidence type="ECO:0000313" key="1">
    <source>
        <dbReference type="EMBL" id="MBX42683.1"/>
    </source>
</evidence>
<sequence>MPVKAEKKETLDPIQKSRFHSLARRIIK</sequence>
<dbReference type="EMBL" id="GGEC01062199">
    <property type="protein sequence ID" value="MBX42683.1"/>
    <property type="molecule type" value="Transcribed_RNA"/>
</dbReference>
<reference evidence="1" key="1">
    <citation type="submission" date="2018-02" db="EMBL/GenBank/DDBJ databases">
        <title>Rhizophora mucronata_Transcriptome.</title>
        <authorList>
            <person name="Meera S.P."/>
            <person name="Sreeshan A."/>
            <person name="Augustine A."/>
        </authorList>
    </citation>
    <scope>NUCLEOTIDE SEQUENCE</scope>
    <source>
        <tissue evidence="1">Leaf</tissue>
    </source>
</reference>
<protein>
    <submittedName>
        <fullName evidence="1">Uncharacterized protein</fullName>
    </submittedName>
</protein>
<organism evidence="1">
    <name type="scientific">Rhizophora mucronata</name>
    <name type="common">Asiatic mangrove</name>
    <dbReference type="NCBI Taxonomy" id="61149"/>
    <lineage>
        <taxon>Eukaryota</taxon>
        <taxon>Viridiplantae</taxon>
        <taxon>Streptophyta</taxon>
        <taxon>Embryophyta</taxon>
        <taxon>Tracheophyta</taxon>
        <taxon>Spermatophyta</taxon>
        <taxon>Magnoliopsida</taxon>
        <taxon>eudicotyledons</taxon>
        <taxon>Gunneridae</taxon>
        <taxon>Pentapetalae</taxon>
        <taxon>rosids</taxon>
        <taxon>fabids</taxon>
        <taxon>Malpighiales</taxon>
        <taxon>Rhizophoraceae</taxon>
        <taxon>Rhizophora</taxon>
    </lineage>
</organism>
<dbReference type="AlphaFoldDB" id="A0A2P2NJN3"/>